<dbReference type="PATRIC" id="fig|1212765.3.peg.756"/>
<keyword evidence="3" id="KW-1185">Reference proteome</keyword>
<evidence type="ECO:0000313" key="3">
    <source>
        <dbReference type="Proteomes" id="UP000006502"/>
    </source>
</evidence>
<reference evidence="3" key="2">
    <citation type="submission" date="2012-07" db="EMBL/GenBank/DDBJ databases">
        <title>Complete genome sequence of 'Candidatus Mycoplasma haemolamae'.</title>
        <authorList>
            <person name="Guimaraes A.M.S."/>
            <person name="Toth B."/>
            <person name="Santos A.P."/>
            <person name="Nascimento N.C."/>
            <person name="Sojka J.E."/>
            <person name="Messick J.B."/>
        </authorList>
    </citation>
    <scope>NUCLEOTIDE SEQUENCE [LARGE SCALE GENOMIC DNA]</scope>
    <source>
        <strain evidence="3">Purdue</strain>
    </source>
</reference>
<keyword evidence="1" id="KW-0732">Signal</keyword>
<evidence type="ECO:0000256" key="1">
    <source>
        <dbReference type="SAM" id="SignalP"/>
    </source>
</evidence>
<dbReference type="Proteomes" id="UP000006502">
    <property type="component" value="Chromosome"/>
</dbReference>
<organism evidence="2 3">
    <name type="scientific">Mycoplasma haematolamae (strain Purdue)</name>
    <dbReference type="NCBI Taxonomy" id="1212765"/>
    <lineage>
        <taxon>Bacteria</taxon>
        <taxon>Bacillati</taxon>
        <taxon>Mycoplasmatota</taxon>
        <taxon>Mollicutes</taxon>
        <taxon>Mycoplasmataceae</taxon>
        <taxon>Mycoplasma</taxon>
    </lineage>
</organism>
<reference evidence="2 3" key="1">
    <citation type="journal article" date="2012" name="J. Bacteriol.">
        <title>Genome Sequence of "Candidatus Mycoplasma haemolamae" Strain Purdue, a Red Blood Cell Pathogen of Alpacas (Vicugna pacos) and Llamas (Lama glama).</title>
        <authorList>
            <person name="Guimaraes A.M."/>
            <person name="Toth B."/>
            <person name="Santos A.P."/>
            <person name="do Nascimento N.C."/>
            <person name="Kritchevsky J.E."/>
            <person name="Messick J.B."/>
        </authorList>
    </citation>
    <scope>NUCLEOTIDE SEQUENCE [LARGE SCALE GENOMIC DNA]</scope>
    <source>
        <strain evidence="2 3">Purdue</strain>
    </source>
</reference>
<dbReference type="HOGENOM" id="CLU_2330711_0_0_14"/>
<dbReference type="PROSITE" id="PS51257">
    <property type="entry name" value="PROKAR_LIPOPROTEIN"/>
    <property type="match status" value="1"/>
</dbReference>
<name>I7BAC8_MYCHA</name>
<evidence type="ECO:0008006" key="4">
    <source>
        <dbReference type="Google" id="ProtNLM"/>
    </source>
</evidence>
<dbReference type="AlphaFoldDB" id="I7BAC8"/>
<protein>
    <recommendedName>
        <fullName evidence="4">Lipoprotein</fullName>
    </recommendedName>
</protein>
<sequence length="98" mass="10431">MPGILKIACPCITMVAGGSACAAIPATLSSRGEVPVVQVARPANQVTLNPNFSPLPKPQPDAPWLNWTPPRYPKVSIECEFWKGSVGGNYELCLKGLL</sequence>
<proteinExistence type="predicted"/>
<evidence type="ECO:0000313" key="2">
    <source>
        <dbReference type="EMBL" id="AFO52250.1"/>
    </source>
</evidence>
<feature type="chain" id="PRO_5003708184" description="Lipoprotein" evidence="1">
    <location>
        <begin position="23"/>
        <end position="98"/>
    </location>
</feature>
<feature type="signal peptide" evidence="1">
    <location>
        <begin position="1"/>
        <end position="22"/>
    </location>
</feature>
<accession>I7BAC8</accession>
<dbReference type="EMBL" id="CP003731">
    <property type="protein sequence ID" value="AFO52250.1"/>
    <property type="molecule type" value="Genomic_DNA"/>
</dbReference>
<gene>
    <name evidence="2" type="ordered locus">MHLP_03350</name>
</gene>
<dbReference type="KEGG" id="mhl:MHLP_03350"/>